<evidence type="ECO:0000256" key="1">
    <source>
        <dbReference type="SAM" id="MobiDB-lite"/>
    </source>
</evidence>
<name>A9GMS4_SORC5</name>
<dbReference type="Gene3D" id="3.40.50.410">
    <property type="entry name" value="von Willebrand factor, type A domain"/>
    <property type="match status" value="1"/>
</dbReference>
<evidence type="ECO:0000256" key="2">
    <source>
        <dbReference type="SAM" id="SignalP"/>
    </source>
</evidence>
<organism evidence="4 5">
    <name type="scientific">Sorangium cellulosum (strain So ce56)</name>
    <name type="common">Polyangium cellulosum (strain So ce56)</name>
    <dbReference type="NCBI Taxonomy" id="448385"/>
    <lineage>
        <taxon>Bacteria</taxon>
        <taxon>Pseudomonadati</taxon>
        <taxon>Myxococcota</taxon>
        <taxon>Polyangia</taxon>
        <taxon>Polyangiales</taxon>
        <taxon>Polyangiaceae</taxon>
        <taxon>Sorangium</taxon>
    </lineage>
</organism>
<gene>
    <name evidence="4" type="ordered locus">sce3319</name>
</gene>
<dbReference type="CDD" id="cd00198">
    <property type="entry name" value="vWFA"/>
    <property type="match status" value="1"/>
</dbReference>
<proteinExistence type="predicted"/>
<feature type="signal peptide" evidence="2">
    <location>
        <begin position="1"/>
        <end position="25"/>
    </location>
</feature>
<keyword evidence="5" id="KW-1185">Reference proteome</keyword>
<dbReference type="RefSeq" id="WP_012235950.1">
    <property type="nucleotide sequence ID" value="NC_010162.1"/>
</dbReference>
<dbReference type="InterPro" id="IPR036465">
    <property type="entry name" value="vWFA_dom_sf"/>
</dbReference>
<dbReference type="EMBL" id="AM746676">
    <property type="protein sequence ID" value="CAN93478.1"/>
    <property type="molecule type" value="Genomic_DNA"/>
</dbReference>
<dbReference type="PROSITE" id="PS51257">
    <property type="entry name" value="PROKAR_LIPOPROTEIN"/>
    <property type="match status" value="1"/>
</dbReference>
<dbReference type="KEGG" id="scl:sce3319"/>
<evidence type="ECO:0000313" key="5">
    <source>
        <dbReference type="Proteomes" id="UP000002139"/>
    </source>
</evidence>
<dbReference type="InterPro" id="IPR002035">
    <property type="entry name" value="VWF_A"/>
</dbReference>
<feature type="compositionally biased region" description="Gly residues" evidence="1">
    <location>
        <begin position="39"/>
        <end position="49"/>
    </location>
</feature>
<dbReference type="SUPFAM" id="SSF53300">
    <property type="entry name" value="vWA-like"/>
    <property type="match status" value="1"/>
</dbReference>
<reference evidence="4 5" key="1">
    <citation type="journal article" date="2007" name="Nat. Biotechnol.">
        <title>Complete genome sequence of the myxobacterium Sorangium cellulosum.</title>
        <authorList>
            <person name="Schneiker S."/>
            <person name="Perlova O."/>
            <person name="Kaiser O."/>
            <person name="Gerth K."/>
            <person name="Alici A."/>
            <person name="Altmeyer M.O."/>
            <person name="Bartels D."/>
            <person name="Bekel T."/>
            <person name="Beyer S."/>
            <person name="Bode E."/>
            <person name="Bode H.B."/>
            <person name="Bolten C.J."/>
            <person name="Choudhuri J.V."/>
            <person name="Doss S."/>
            <person name="Elnakady Y.A."/>
            <person name="Frank B."/>
            <person name="Gaigalat L."/>
            <person name="Goesmann A."/>
            <person name="Groeger C."/>
            <person name="Gross F."/>
            <person name="Jelsbak L."/>
            <person name="Jelsbak L."/>
            <person name="Kalinowski J."/>
            <person name="Kegler C."/>
            <person name="Knauber T."/>
            <person name="Konietzny S."/>
            <person name="Kopp M."/>
            <person name="Krause L."/>
            <person name="Krug D."/>
            <person name="Linke B."/>
            <person name="Mahmud T."/>
            <person name="Martinez-Arias R."/>
            <person name="McHardy A.C."/>
            <person name="Merai M."/>
            <person name="Meyer F."/>
            <person name="Mormann S."/>
            <person name="Munoz-Dorado J."/>
            <person name="Perez J."/>
            <person name="Pradella S."/>
            <person name="Rachid S."/>
            <person name="Raddatz G."/>
            <person name="Rosenau F."/>
            <person name="Rueckert C."/>
            <person name="Sasse F."/>
            <person name="Scharfe M."/>
            <person name="Schuster S.C."/>
            <person name="Suen G."/>
            <person name="Treuner-Lange A."/>
            <person name="Velicer G.J."/>
            <person name="Vorholter F.-J."/>
            <person name="Weissman K.J."/>
            <person name="Welch R.D."/>
            <person name="Wenzel S.C."/>
            <person name="Whitworth D.E."/>
            <person name="Wilhelm S."/>
            <person name="Wittmann C."/>
            <person name="Bloecker H."/>
            <person name="Puehler A."/>
            <person name="Mueller R."/>
        </authorList>
    </citation>
    <scope>NUCLEOTIDE SEQUENCE [LARGE SCALE GENOMIC DNA]</scope>
    <source>
        <strain evidence="5">So ce56</strain>
    </source>
</reference>
<dbReference type="HOGENOM" id="CLU_059190_0_0_7"/>
<dbReference type="BioCyc" id="SCEL448385:SCE_RS17000-MONOMER"/>
<evidence type="ECO:0000259" key="3">
    <source>
        <dbReference type="PROSITE" id="PS50234"/>
    </source>
</evidence>
<dbReference type="Proteomes" id="UP000002139">
    <property type="component" value="Chromosome"/>
</dbReference>
<dbReference type="eggNOG" id="COG2304">
    <property type="taxonomic scope" value="Bacteria"/>
</dbReference>
<feature type="chain" id="PRO_5002738125" evidence="2">
    <location>
        <begin position="26"/>
        <end position="417"/>
    </location>
</feature>
<protein>
    <submittedName>
        <fullName evidence="4">Secreted protein</fullName>
    </submittedName>
</protein>
<dbReference type="PROSITE" id="PS50234">
    <property type="entry name" value="VWFA"/>
    <property type="match status" value="1"/>
</dbReference>
<accession>A9GMS4</accession>
<dbReference type="AlphaFoldDB" id="A9GMS4"/>
<feature type="region of interest" description="Disordered" evidence="1">
    <location>
        <begin position="25"/>
        <end position="91"/>
    </location>
</feature>
<sequence>MRLPRIAIALPVVALIGAACGGANDGSEDSAGSQSSTGSGSGSGAGAGSGTSTSTSTGYDDTFGNGSGTGSSGSSGTTGSSSGGSTGAGEACATQSSQAGFQQVYLVFAFDVSASMTASDVEWRRKDLKWDPVVAATKQFFVDPASTGFQASLTFFPGAAQATQACQAADYSTPDVPMTPLPSPAFGQAIDVIEPEISERLSWRTSTPTAFAVEGIVDFIEAQRQQSPGKYAIVLVTDGYPEGCRQGGNTLEDVVSSVEAALSSNISTFVIGVDSPPGEGAPPSLTNLHEIAAAGGTGEASMLNTGDPAQTTAAFKAAIEKIRGAAVSCTIPIPPPPDGRSFDKQKVNVTYTSATSNMPTTLSYDQACSVAGTWRYDEPANPTAIILCDDTCAVVQADVEVSLGVDFTCEDVIQVPQ</sequence>
<keyword evidence="2" id="KW-0732">Signal</keyword>
<feature type="domain" description="VWFA" evidence="3">
    <location>
        <begin position="105"/>
        <end position="322"/>
    </location>
</feature>
<evidence type="ECO:0000313" key="4">
    <source>
        <dbReference type="EMBL" id="CAN93478.1"/>
    </source>
</evidence>